<evidence type="ECO:0000259" key="3">
    <source>
        <dbReference type="Pfam" id="PF07587"/>
    </source>
</evidence>
<dbReference type="InterPro" id="IPR011444">
    <property type="entry name" value="DUF1549"/>
</dbReference>
<dbReference type="Pfam" id="PF07583">
    <property type="entry name" value="PSCyt2"/>
    <property type="match status" value="1"/>
</dbReference>
<accession>A0A6J4NJI1</accession>
<evidence type="ECO:0000313" key="4">
    <source>
        <dbReference type="EMBL" id="CAA9389932.1"/>
    </source>
</evidence>
<evidence type="ECO:0008006" key="5">
    <source>
        <dbReference type="Google" id="ProtNLM"/>
    </source>
</evidence>
<dbReference type="PANTHER" id="PTHR35889">
    <property type="entry name" value="CYCLOINULO-OLIGOSACCHARIDE FRUCTANOTRANSFERASE-RELATED"/>
    <property type="match status" value="1"/>
</dbReference>
<feature type="domain" description="DUF1549" evidence="2">
    <location>
        <begin position="2"/>
        <end position="95"/>
    </location>
</feature>
<reference evidence="4" key="1">
    <citation type="submission" date="2020-02" db="EMBL/GenBank/DDBJ databases">
        <authorList>
            <person name="Meier V. D."/>
        </authorList>
    </citation>
    <scope>NUCLEOTIDE SEQUENCE</scope>
    <source>
        <strain evidence="4">AVDCRST_MAG64</strain>
    </source>
</reference>
<sequence length="586" mass="63848">MFVREQVAGDLLPADDPARRDRQAIATGFLAIGPKDLNERNPVQFALNNVDEQIDATTRAFLGMTVSCARCHDHKFDPVPTADYYAMAGIFRSTQLLAGVSSRVGGKGREYYDPDLHVPLSGKWAGREKQPAAAGMTDADAGAGAGVIPIGTDVDAGVDDADVRVDDVDDTGTAGDVETNVIPVADANDDKARRRAKARQAQKDRARGGPGKEAQADAQRRRREARREMLRQRRRQQAGPEQAIRAVAVGVRDGRVPADSPVFLRGELKERGPVVPRGTITLPGLDGLGTIPPDRSGRLELAEWLTSRRNPLTARVMVNRVWQHLFGAGLVTTVDNFGTTGEPPSHPELLDHLAAEFMDDGWSVKGAIRRIVLSRTYQQASTFDEAKFAADPENRLLWRVSQRRLEGEAIRDALLAAAGNLDRARPVGSPVLGVPPLGLVRRASLGERFAADANCRSVYLPILRGFVPDALDVFDLADNNNVTGSRDVTTVAPQALFMMNDPFVLAQSQAFARRVTSERGADLARVDRAYALALGRVPTDAERQRALRYVREFAGAARDPKKVTELDPWAALCQALFASAEFRYVN</sequence>
<evidence type="ECO:0000259" key="2">
    <source>
        <dbReference type="Pfam" id="PF07583"/>
    </source>
</evidence>
<name>A0A6J4NJI1_9BACT</name>
<dbReference type="Pfam" id="PF07587">
    <property type="entry name" value="PSD1"/>
    <property type="match status" value="1"/>
</dbReference>
<proteinExistence type="predicted"/>
<protein>
    <recommendedName>
        <fullName evidence="5">DUF1553 domain-containing protein</fullName>
    </recommendedName>
</protein>
<evidence type="ECO:0000256" key="1">
    <source>
        <dbReference type="SAM" id="MobiDB-lite"/>
    </source>
</evidence>
<feature type="region of interest" description="Disordered" evidence="1">
    <location>
        <begin position="165"/>
        <end position="243"/>
    </location>
</feature>
<organism evidence="4">
    <name type="scientific">uncultured Phycisphaerae bacterium</name>
    <dbReference type="NCBI Taxonomy" id="904963"/>
    <lineage>
        <taxon>Bacteria</taxon>
        <taxon>Pseudomonadati</taxon>
        <taxon>Planctomycetota</taxon>
        <taxon>Phycisphaerae</taxon>
        <taxon>environmental samples</taxon>
    </lineage>
</organism>
<gene>
    <name evidence="4" type="ORF">AVDCRST_MAG64-1136</name>
</gene>
<dbReference type="EMBL" id="CADCUQ010000263">
    <property type="protein sequence ID" value="CAA9389932.1"/>
    <property type="molecule type" value="Genomic_DNA"/>
</dbReference>
<dbReference type="PANTHER" id="PTHR35889:SF3">
    <property type="entry name" value="F-BOX DOMAIN-CONTAINING PROTEIN"/>
    <property type="match status" value="1"/>
</dbReference>
<feature type="domain" description="DUF1553" evidence="3">
    <location>
        <begin position="297"/>
        <end position="549"/>
    </location>
</feature>
<feature type="compositionally biased region" description="Basic and acidic residues" evidence="1">
    <location>
        <begin position="214"/>
        <end position="231"/>
    </location>
</feature>
<dbReference type="InterPro" id="IPR022655">
    <property type="entry name" value="DUF1553"/>
</dbReference>
<dbReference type="AlphaFoldDB" id="A0A6J4NJI1"/>